<proteinExistence type="predicted"/>
<protein>
    <submittedName>
        <fullName evidence="2">Uncharacterized protein</fullName>
    </submittedName>
</protein>
<organism evidence="2 3">
    <name type="scientific">Trichonephila clavipes</name>
    <name type="common">Golden silk orbweaver</name>
    <name type="synonym">Nephila clavipes</name>
    <dbReference type="NCBI Taxonomy" id="2585209"/>
    <lineage>
        <taxon>Eukaryota</taxon>
        <taxon>Metazoa</taxon>
        <taxon>Ecdysozoa</taxon>
        <taxon>Arthropoda</taxon>
        <taxon>Chelicerata</taxon>
        <taxon>Arachnida</taxon>
        <taxon>Araneae</taxon>
        <taxon>Araneomorphae</taxon>
        <taxon>Entelegynae</taxon>
        <taxon>Araneoidea</taxon>
        <taxon>Nephilidae</taxon>
        <taxon>Trichonephila</taxon>
    </lineage>
</organism>
<sequence>MITRRKWYTHDFLAESQKLLKRAPTSKDAGLAPPVEGLSNICKYPGHGYRLLRKQSSQPGPQLNRRGLHKEDSSYGPRGGSLGRRGQASVPANLPDHLVQFIALDMLYALRTSALKCAGAPSCWNHLRAFKLAGTLCSRT</sequence>
<reference evidence="2" key="1">
    <citation type="submission" date="2020-08" db="EMBL/GenBank/DDBJ databases">
        <title>Multicomponent nature underlies the extraordinary mechanical properties of spider dragline silk.</title>
        <authorList>
            <person name="Kono N."/>
            <person name="Nakamura H."/>
            <person name="Mori M."/>
            <person name="Yoshida Y."/>
            <person name="Ohtoshi R."/>
            <person name="Malay A.D."/>
            <person name="Moran D.A.P."/>
            <person name="Tomita M."/>
            <person name="Numata K."/>
            <person name="Arakawa K."/>
        </authorList>
    </citation>
    <scope>NUCLEOTIDE SEQUENCE</scope>
</reference>
<evidence type="ECO:0000313" key="3">
    <source>
        <dbReference type="Proteomes" id="UP000887159"/>
    </source>
</evidence>
<dbReference type="AlphaFoldDB" id="A0A8X7BI14"/>
<dbReference type="EMBL" id="BMAU01021396">
    <property type="protein sequence ID" value="GFY31097.1"/>
    <property type="molecule type" value="Genomic_DNA"/>
</dbReference>
<name>A0A8X7BI14_TRICX</name>
<gene>
    <name evidence="2" type="primary">NCL1_26914</name>
    <name evidence="2" type="ORF">TNCV_4360041</name>
</gene>
<feature type="region of interest" description="Disordered" evidence="1">
    <location>
        <begin position="53"/>
        <end position="89"/>
    </location>
</feature>
<evidence type="ECO:0000313" key="2">
    <source>
        <dbReference type="EMBL" id="GFY31097.1"/>
    </source>
</evidence>
<comment type="caution">
    <text evidence="2">The sequence shown here is derived from an EMBL/GenBank/DDBJ whole genome shotgun (WGS) entry which is preliminary data.</text>
</comment>
<accession>A0A8X7BI14</accession>
<evidence type="ECO:0000256" key="1">
    <source>
        <dbReference type="SAM" id="MobiDB-lite"/>
    </source>
</evidence>
<dbReference type="Proteomes" id="UP000887159">
    <property type="component" value="Unassembled WGS sequence"/>
</dbReference>
<keyword evidence="3" id="KW-1185">Reference proteome</keyword>